<evidence type="ECO:0000313" key="1">
    <source>
        <dbReference type="EMBL" id="GEO17796.1"/>
    </source>
</evidence>
<reference evidence="1 2" key="1">
    <citation type="submission" date="2019-07" db="EMBL/GenBank/DDBJ databases">
        <title>Whole genome shotgun sequence of Microvirga aerophila NBRC 106136.</title>
        <authorList>
            <person name="Hosoyama A."/>
            <person name="Uohara A."/>
            <person name="Ohji S."/>
            <person name="Ichikawa N."/>
        </authorList>
    </citation>
    <scope>NUCLEOTIDE SEQUENCE [LARGE SCALE GENOMIC DNA]</scope>
    <source>
        <strain evidence="1 2">NBRC 106136</strain>
    </source>
</reference>
<keyword evidence="2" id="KW-1185">Reference proteome</keyword>
<evidence type="ECO:0000313" key="2">
    <source>
        <dbReference type="Proteomes" id="UP000321085"/>
    </source>
</evidence>
<organism evidence="1 2">
    <name type="scientific">Microvirga aerophila</name>
    <dbReference type="NCBI Taxonomy" id="670291"/>
    <lineage>
        <taxon>Bacteria</taxon>
        <taxon>Pseudomonadati</taxon>
        <taxon>Pseudomonadota</taxon>
        <taxon>Alphaproteobacteria</taxon>
        <taxon>Hyphomicrobiales</taxon>
        <taxon>Methylobacteriaceae</taxon>
        <taxon>Microvirga</taxon>
    </lineage>
</organism>
<dbReference type="AlphaFoldDB" id="A0A512C0Q3"/>
<dbReference type="SUPFAM" id="SSF53474">
    <property type="entry name" value="alpha/beta-Hydrolases"/>
    <property type="match status" value="1"/>
</dbReference>
<name>A0A512C0Q3_9HYPH</name>
<protein>
    <recommendedName>
        <fullName evidence="3">Peptidase S9 prolyl oligopeptidase catalytic domain-containing protein</fullName>
    </recommendedName>
</protein>
<dbReference type="InterPro" id="IPR029058">
    <property type="entry name" value="AB_hydrolase_fold"/>
</dbReference>
<sequence>MKHGEAEASDPIMRRCLATAERTMKYGLADYHRGRVTPAENRALAACAVFRGDVLIVESEHDDIIPHPAIENYLAALKGAHSLTYRVIQGADHALSEEKWQQAYTSLLLNWAT</sequence>
<dbReference type="EMBL" id="BJYU01000125">
    <property type="protein sequence ID" value="GEO17796.1"/>
    <property type="molecule type" value="Genomic_DNA"/>
</dbReference>
<accession>A0A512C0Q3</accession>
<dbReference type="Proteomes" id="UP000321085">
    <property type="component" value="Unassembled WGS sequence"/>
</dbReference>
<comment type="caution">
    <text evidence="1">The sequence shown here is derived from an EMBL/GenBank/DDBJ whole genome shotgun (WGS) entry which is preliminary data.</text>
</comment>
<gene>
    <name evidence="1" type="ORF">MAE02_54920</name>
</gene>
<proteinExistence type="predicted"/>
<dbReference type="Gene3D" id="3.40.50.1820">
    <property type="entry name" value="alpha/beta hydrolase"/>
    <property type="match status" value="1"/>
</dbReference>
<evidence type="ECO:0008006" key="3">
    <source>
        <dbReference type="Google" id="ProtNLM"/>
    </source>
</evidence>